<sequence>MSGLPPDWTPYTPGIKIPDGFVLYQNTVIPLPAFNALSTQGFFQVPFLMPQPADKTTMPAYVAQRLCSAALEPFARANNDNAAAWIQSAQSKLAQMECPQQFWITEISICLTHDAGTWCDKWHKEHTDKNWDTFKQDFLARLVLKDTALMIIFFKKPKNCFIGGGEYPSGSARSVLMIIRQVKNLTQTGTVKELTRAYKELHLCAPSDMAFDTPLTQLMYYNALKLHVMRHVNLDQVTNLQSLYCEQKKWNKHPMLYTRHRLENKKGPRIPIQVGAPLNHLLEATAATTTTNPQV</sequence>
<proteinExistence type="predicted"/>
<organism evidence="1 2">
    <name type="scientific">Entomophthora muscae</name>
    <dbReference type="NCBI Taxonomy" id="34485"/>
    <lineage>
        <taxon>Eukaryota</taxon>
        <taxon>Fungi</taxon>
        <taxon>Fungi incertae sedis</taxon>
        <taxon>Zoopagomycota</taxon>
        <taxon>Entomophthoromycotina</taxon>
        <taxon>Entomophthoromycetes</taxon>
        <taxon>Entomophthorales</taxon>
        <taxon>Entomophthoraceae</taxon>
        <taxon>Entomophthora</taxon>
    </lineage>
</organism>
<evidence type="ECO:0000313" key="2">
    <source>
        <dbReference type="Proteomes" id="UP001165960"/>
    </source>
</evidence>
<gene>
    <name evidence="1" type="ORF">DSO57_1012836</name>
</gene>
<dbReference type="EMBL" id="QTSX02005726">
    <property type="protein sequence ID" value="KAJ9058375.1"/>
    <property type="molecule type" value="Genomic_DNA"/>
</dbReference>
<keyword evidence="2" id="KW-1185">Reference proteome</keyword>
<protein>
    <submittedName>
        <fullName evidence="1">Uncharacterized protein</fullName>
    </submittedName>
</protein>
<reference evidence="1" key="1">
    <citation type="submission" date="2022-04" db="EMBL/GenBank/DDBJ databases">
        <title>Genome of the entomopathogenic fungus Entomophthora muscae.</title>
        <authorList>
            <person name="Elya C."/>
            <person name="Lovett B.R."/>
            <person name="Lee E."/>
            <person name="Macias A.M."/>
            <person name="Hajek A.E."/>
            <person name="De Bivort B.L."/>
            <person name="Kasson M.T."/>
            <person name="De Fine Licht H.H."/>
            <person name="Stajich J.E."/>
        </authorList>
    </citation>
    <scope>NUCLEOTIDE SEQUENCE</scope>
    <source>
        <strain evidence="1">Berkeley</strain>
    </source>
</reference>
<evidence type="ECO:0000313" key="1">
    <source>
        <dbReference type="EMBL" id="KAJ9058375.1"/>
    </source>
</evidence>
<dbReference type="Proteomes" id="UP001165960">
    <property type="component" value="Unassembled WGS sequence"/>
</dbReference>
<accession>A0ACC2S7U9</accession>
<comment type="caution">
    <text evidence="1">The sequence shown here is derived from an EMBL/GenBank/DDBJ whole genome shotgun (WGS) entry which is preliminary data.</text>
</comment>
<name>A0ACC2S7U9_9FUNG</name>